<sequence length="201" mass="22673">MITRYDPFREAFSLRRAMDQLFDQSFVRSGAQPDLSSLTVPMDVCETEHGYEVDVAVPGARPEDIELTVDQNTLTIRGHYGYQNEHQNQPQSGQEQQQQAQQQGQAQDTGQQMQQAQQSRMERHRRGHNWLMREIVSGSFERSITFPKPIDADKIQTSFQNGLLTIQVPVSEASRPKRISISGGQGQQQQVAASAGQSQTR</sequence>
<dbReference type="Gene3D" id="2.60.40.790">
    <property type="match status" value="1"/>
</dbReference>
<dbReference type="AlphaFoldDB" id="A0A8J3N1V5"/>
<dbReference type="InterPro" id="IPR031107">
    <property type="entry name" value="Small_HSP"/>
</dbReference>
<feature type="region of interest" description="Disordered" evidence="3">
    <location>
        <begin position="83"/>
        <end position="128"/>
    </location>
</feature>
<dbReference type="PROSITE" id="PS01031">
    <property type="entry name" value="SHSP"/>
    <property type="match status" value="1"/>
</dbReference>
<gene>
    <name evidence="5" type="primary">hspA-1</name>
    <name evidence="5" type="ORF">KSF_046750</name>
</gene>
<dbReference type="EMBL" id="BNJK01000001">
    <property type="protein sequence ID" value="GHO94627.1"/>
    <property type="molecule type" value="Genomic_DNA"/>
</dbReference>
<dbReference type="PANTHER" id="PTHR11527">
    <property type="entry name" value="HEAT-SHOCK PROTEIN 20 FAMILY MEMBER"/>
    <property type="match status" value="1"/>
</dbReference>
<protein>
    <submittedName>
        <fullName evidence="5">Molecular chaperone</fullName>
    </submittedName>
</protein>
<comment type="similarity">
    <text evidence="1 2">Belongs to the small heat shock protein (HSP20) family.</text>
</comment>
<accession>A0A8J3N1V5</accession>
<reference evidence="5" key="1">
    <citation type="submission" date="2020-10" db="EMBL/GenBank/DDBJ databases">
        <title>Taxonomic study of unclassified bacteria belonging to the class Ktedonobacteria.</title>
        <authorList>
            <person name="Yabe S."/>
            <person name="Wang C.M."/>
            <person name="Zheng Y."/>
            <person name="Sakai Y."/>
            <person name="Cavaletti L."/>
            <person name="Monciardini P."/>
            <person name="Donadio S."/>
        </authorList>
    </citation>
    <scope>NUCLEOTIDE SEQUENCE</scope>
    <source>
        <strain evidence="5">ID150040</strain>
    </source>
</reference>
<dbReference type="InterPro" id="IPR008978">
    <property type="entry name" value="HSP20-like_chaperone"/>
</dbReference>
<proteinExistence type="inferred from homology"/>
<feature type="compositionally biased region" description="Low complexity" evidence="3">
    <location>
        <begin position="187"/>
        <end position="201"/>
    </location>
</feature>
<comment type="caution">
    <text evidence="5">The sequence shown here is derived from an EMBL/GenBank/DDBJ whole genome shotgun (WGS) entry which is preliminary data.</text>
</comment>
<evidence type="ECO:0000259" key="4">
    <source>
        <dbReference type="PROSITE" id="PS01031"/>
    </source>
</evidence>
<name>A0A8J3N1V5_9CHLR</name>
<dbReference type="SUPFAM" id="SSF49764">
    <property type="entry name" value="HSP20-like chaperones"/>
    <property type="match status" value="1"/>
</dbReference>
<organism evidence="5 6">
    <name type="scientific">Reticulibacter mediterranei</name>
    <dbReference type="NCBI Taxonomy" id="2778369"/>
    <lineage>
        <taxon>Bacteria</taxon>
        <taxon>Bacillati</taxon>
        <taxon>Chloroflexota</taxon>
        <taxon>Ktedonobacteria</taxon>
        <taxon>Ktedonobacterales</taxon>
        <taxon>Reticulibacteraceae</taxon>
        <taxon>Reticulibacter</taxon>
    </lineage>
</organism>
<dbReference type="CDD" id="cd06464">
    <property type="entry name" value="ACD_sHsps-like"/>
    <property type="match status" value="1"/>
</dbReference>
<dbReference type="Proteomes" id="UP000597444">
    <property type="component" value="Unassembled WGS sequence"/>
</dbReference>
<feature type="region of interest" description="Disordered" evidence="3">
    <location>
        <begin position="175"/>
        <end position="201"/>
    </location>
</feature>
<evidence type="ECO:0000256" key="2">
    <source>
        <dbReference type="RuleBase" id="RU003616"/>
    </source>
</evidence>
<evidence type="ECO:0000313" key="5">
    <source>
        <dbReference type="EMBL" id="GHO94627.1"/>
    </source>
</evidence>
<dbReference type="RefSeq" id="WP_220205341.1">
    <property type="nucleotide sequence ID" value="NZ_BNJK01000001.1"/>
</dbReference>
<evidence type="ECO:0000256" key="3">
    <source>
        <dbReference type="SAM" id="MobiDB-lite"/>
    </source>
</evidence>
<dbReference type="Pfam" id="PF00011">
    <property type="entry name" value="HSP20"/>
    <property type="match status" value="2"/>
</dbReference>
<evidence type="ECO:0000256" key="1">
    <source>
        <dbReference type="PROSITE-ProRule" id="PRU00285"/>
    </source>
</evidence>
<feature type="domain" description="SHSP" evidence="4">
    <location>
        <begin position="33"/>
        <end position="184"/>
    </location>
</feature>
<dbReference type="InterPro" id="IPR002068">
    <property type="entry name" value="A-crystallin/Hsp20_dom"/>
</dbReference>
<keyword evidence="6" id="KW-1185">Reference proteome</keyword>
<feature type="compositionally biased region" description="Low complexity" evidence="3">
    <location>
        <begin position="87"/>
        <end position="118"/>
    </location>
</feature>
<evidence type="ECO:0000313" key="6">
    <source>
        <dbReference type="Proteomes" id="UP000597444"/>
    </source>
</evidence>